<dbReference type="Proteomes" id="UP000310095">
    <property type="component" value="Unassembled WGS sequence"/>
</dbReference>
<keyword evidence="3" id="KW-1185">Reference proteome</keyword>
<feature type="signal peptide" evidence="1">
    <location>
        <begin position="1"/>
        <end position="20"/>
    </location>
</feature>
<gene>
    <name evidence="2" type="ORF">FEF10_07410</name>
</gene>
<feature type="chain" id="PRO_5047153840" description="Lipoprotein" evidence="1">
    <location>
        <begin position="21"/>
        <end position="139"/>
    </location>
</feature>
<evidence type="ECO:0008006" key="4">
    <source>
        <dbReference type="Google" id="ProtNLM"/>
    </source>
</evidence>
<evidence type="ECO:0000313" key="3">
    <source>
        <dbReference type="Proteomes" id="UP000310095"/>
    </source>
</evidence>
<dbReference type="EMBL" id="VAVY01000001">
    <property type="protein sequence ID" value="TMM67266.1"/>
    <property type="molecule type" value="Genomic_DNA"/>
</dbReference>
<proteinExistence type="predicted"/>
<dbReference type="PROSITE" id="PS51257">
    <property type="entry name" value="PROKAR_LIPOPROTEIN"/>
    <property type="match status" value="1"/>
</dbReference>
<name>A0ABY2VPQ2_9PSED</name>
<evidence type="ECO:0000313" key="2">
    <source>
        <dbReference type="EMBL" id="TMM67266.1"/>
    </source>
</evidence>
<evidence type="ECO:0000256" key="1">
    <source>
        <dbReference type="SAM" id="SignalP"/>
    </source>
</evidence>
<keyword evidence="1" id="KW-0732">Signal</keyword>
<sequence>MRVLVGAVAIALLAGCSSNAITVQQAKQAPKDKVYAFQTQLAGAYGTITVLRDGGINASACDFVVYVDGKKAAKLGSGQKATFYVKPGSLNLGVGLAGTGLCMGQAIRTMAAEAAVDREVIFRVSSDMAGMYIGPYVEY</sequence>
<comment type="caution">
    <text evidence="2">The sequence shown here is derived from an EMBL/GenBank/DDBJ whole genome shotgun (WGS) entry which is preliminary data.</text>
</comment>
<protein>
    <recommendedName>
        <fullName evidence="4">Lipoprotein</fullName>
    </recommendedName>
</protein>
<organism evidence="2 3">
    <name type="scientific">Pseudomonas protegens</name>
    <dbReference type="NCBI Taxonomy" id="380021"/>
    <lineage>
        <taxon>Bacteria</taxon>
        <taxon>Pseudomonadati</taxon>
        <taxon>Pseudomonadota</taxon>
        <taxon>Gammaproteobacteria</taxon>
        <taxon>Pseudomonadales</taxon>
        <taxon>Pseudomonadaceae</taxon>
        <taxon>Pseudomonas</taxon>
    </lineage>
</organism>
<dbReference type="RefSeq" id="WP_011062022.1">
    <property type="nucleotide sequence ID" value="NZ_CP022097.2"/>
</dbReference>
<reference evidence="2 3" key="1">
    <citation type="submission" date="2019-05" db="EMBL/GenBank/DDBJ databases">
        <title>Identification and Biocontrol Activity Analysis of Biocontrol Strain PF-1 Based on Genome-wide Data.</title>
        <authorList>
            <person name="Qi J."/>
        </authorList>
    </citation>
    <scope>NUCLEOTIDE SEQUENCE [LARGE SCALE GENOMIC DNA]</scope>
    <source>
        <strain evidence="2 3">PF-1</strain>
    </source>
</reference>
<accession>A0ABY2VPQ2</accession>